<dbReference type="Gene3D" id="3.30.1460.30">
    <property type="entry name" value="YgaC/TfoX-N like chaperone"/>
    <property type="match status" value="1"/>
</dbReference>
<dbReference type="EMBL" id="MZZM01000023">
    <property type="protein sequence ID" value="ORJ58655.1"/>
    <property type="molecule type" value="Genomic_DNA"/>
</dbReference>
<accession>A0A1X0Y0E7</accession>
<dbReference type="GO" id="GO:0008168">
    <property type="term" value="F:methyltransferase activity"/>
    <property type="evidence" value="ECO:0007669"/>
    <property type="project" value="UniProtKB-KW"/>
</dbReference>
<dbReference type="Pfam" id="PF04993">
    <property type="entry name" value="TfoX_N"/>
    <property type="match status" value="1"/>
</dbReference>
<evidence type="ECO:0000313" key="2">
    <source>
        <dbReference type="EMBL" id="ORJ58655.1"/>
    </source>
</evidence>
<comment type="caution">
    <text evidence="2">The sequence shown here is derived from an EMBL/GenBank/DDBJ whole genome shotgun (WGS) entry which is preliminary data.</text>
</comment>
<feature type="domain" description="TfoX N-terminal" evidence="1">
    <location>
        <begin position="14"/>
        <end position="101"/>
    </location>
</feature>
<dbReference type="GO" id="GO:0032259">
    <property type="term" value="P:methylation"/>
    <property type="evidence" value="ECO:0007669"/>
    <property type="project" value="UniProtKB-KW"/>
</dbReference>
<gene>
    <name evidence="2" type="ORF">B5M45_18100</name>
</gene>
<keyword evidence="2" id="KW-0808">Transferase</keyword>
<sequence>MGYDPDLANRIREVLAQQRGVDERSMFGGLAFLVGGHMAVVVSGKGGLMVRVPPADTAALLRQAHVSPMVMAGRETRGWLRVDAEGVKTQRQLAGWVARGVRYVSALPPK</sequence>
<dbReference type="Proteomes" id="UP000193040">
    <property type="component" value="Unassembled WGS sequence"/>
</dbReference>
<dbReference type="AlphaFoldDB" id="A0A1X0Y0E7"/>
<reference evidence="2 3" key="1">
    <citation type="submission" date="2017-03" db="EMBL/GenBank/DDBJ databases">
        <title>Genomic insights into Mycobacterium simiae human colonization.</title>
        <authorList>
            <person name="Steffani J.L."/>
            <person name="Brunck M.E."/>
            <person name="Cruz E."/>
            <person name="Montiel R."/>
            <person name="Barona F."/>
        </authorList>
    </citation>
    <scope>NUCLEOTIDE SEQUENCE [LARGE SCALE GENOMIC DNA]</scope>
    <source>
        <strain evidence="2 3">MsiGto</strain>
    </source>
</reference>
<dbReference type="SUPFAM" id="SSF159894">
    <property type="entry name" value="YgaC/TfoX-N like"/>
    <property type="match status" value="1"/>
</dbReference>
<proteinExistence type="predicted"/>
<dbReference type="RefSeq" id="WP_084952174.1">
    <property type="nucleotide sequence ID" value="NZ_MZZM01000023.1"/>
</dbReference>
<keyword evidence="3" id="KW-1185">Reference proteome</keyword>
<evidence type="ECO:0000259" key="1">
    <source>
        <dbReference type="Pfam" id="PF04993"/>
    </source>
</evidence>
<name>A0A1X0Y0E7_MYCSI</name>
<keyword evidence="2" id="KW-0489">Methyltransferase</keyword>
<organism evidence="2 3">
    <name type="scientific">Mycobacterium simiae</name>
    <name type="common">Mycobacterium habana</name>
    <dbReference type="NCBI Taxonomy" id="1784"/>
    <lineage>
        <taxon>Bacteria</taxon>
        <taxon>Bacillati</taxon>
        <taxon>Actinomycetota</taxon>
        <taxon>Actinomycetes</taxon>
        <taxon>Mycobacteriales</taxon>
        <taxon>Mycobacteriaceae</taxon>
        <taxon>Mycobacterium</taxon>
        <taxon>Mycobacterium simiae complex</taxon>
    </lineage>
</organism>
<dbReference type="InterPro" id="IPR007076">
    <property type="entry name" value="TfoX_N"/>
</dbReference>
<dbReference type="STRING" id="1784.VC42_01400"/>
<evidence type="ECO:0000313" key="3">
    <source>
        <dbReference type="Proteomes" id="UP000193040"/>
    </source>
</evidence>
<protein>
    <submittedName>
        <fullName evidence="2">RNA methyltransferase</fullName>
    </submittedName>
</protein>